<dbReference type="Pfam" id="PF12840">
    <property type="entry name" value="HTH_20"/>
    <property type="match status" value="1"/>
</dbReference>
<evidence type="ECO:0000256" key="2">
    <source>
        <dbReference type="ARBA" id="ARBA00023125"/>
    </source>
</evidence>
<evidence type="ECO:0000259" key="4">
    <source>
        <dbReference type="PROSITE" id="PS50987"/>
    </source>
</evidence>
<dbReference type="Proteomes" id="UP000546031">
    <property type="component" value="Unassembled WGS sequence"/>
</dbReference>
<dbReference type="InterPro" id="IPR036388">
    <property type="entry name" value="WH-like_DNA-bd_sf"/>
</dbReference>
<gene>
    <name evidence="5" type="ORF">HUO12_01380</name>
</gene>
<evidence type="ECO:0000256" key="3">
    <source>
        <dbReference type="ARBA" id="ARBA00023163"/>
    </source>
</evidence>
<evidence type="ECO:0000313" key="5">
    <source>
        <dbReference type="EMBL" id="NVE93544.1"/>
    </source>
</evidence>
<dbReference type="InterPro" id="IPR036390">
    <property type="entry name" value="WH_DNA-bd_sf"/>
</dbReference>
<dbReference type="PANTHER" id="PTHR33154:SF33">
    <property type="entry name" value="TRANSCRIPTIONAL REPRESSOR SDPR"/>
    <property type="match status" value="1"/>
</dbReference>
<dbReference type="EMBL" id="JABWTA010000001">
    <property type="protein sequence ID" value="NVE93544.1"/>
    <property type="molecule type" value="Genomic_DNA"/>
</dbReference>
<organism evidence="5 6">
    <name type="scientific">Altererythrobacter lutimaris</name>
    <dbReference type="NCBI Taxonomy" id="2743979"/>
    <lineage>
        <taxon>Bacteria</taxon>
        <taxon>Pseudomonadati</taxon>
        <taxon>Pseudomonadota</taxon>
        <taxon>Alphaproteobacteria</taxon>
        <taxon>Sphingomonadales</taxon>
        <taxon>Erythrobacteraceae</taxon>
        <taxon>Altererythrobacter</taxon>
    </lineage>
</organism>
<evidence type="ECO:0000256" key="1">
    <source>
        <dbReference type="ARBA" id="ARBA00023015"/>
    </source>
</evidence>
<dbReference type="SUPFAM" id="SSF46785">
    <property type="entry name" value="Winged helix' DNA-binding domain"/>
    <property type="match status" value="1"/>
</dbReference>
<dbReference type="CDD" id="cd00090">
    <property type="entry name" value="HTH_ARSR"/>
    <property type="match status" value="1"/>
</dbReference>
<keyword evidence="1" id="KW-0805">Transcription regulation</keyword>
<dbReference type="InterPro" id="IPR051081">
    <property type="entry name" value="HTH_MetalResp_TranReg"/>
</dbReference>
<dbReference type="PRINTS" id="PR00778">
    <property type="entry name" value="HTHARSR"/>
</dbReference>
<keyword evidence="3" id="KW-0804">Transcription</keyword>
<keyword evidence="2" id="KW-0238">DNA-binding</keyword>
<dbReference type="SMART" id="SM00418">
    <property type="entry name" value="HTH_ARSR"/>
    <property type="match status" value="1"/>
</dbReference>
<dbReference type="AlphaFoldDB" id="A0A850H332"/>
<reference evidence="5 6" key="1">
    <citation type="submission" date="2020-06" db="EMBL/GenBank/DDBJ databases">
        <title>Altererythrobacter lutimaris sp. nov., a marine bacterium isolated from a tidal flat.</title>
        <authorList>
            <person name="Kim D."/>
            <person name="Yoo Y."/>
            <person name="Kim J.-J."/>
        </authorList>
    </citation>
    <scope>NUCLEOTIDE SEQUENCE [LARGE SCALE GENOMIC DNA]</scope>
    <source>
        <strain evidence="5 6">JGD-16</strain>
    </source>
</reference>
<name>A0A850H332_9SPHN</name>
<accession>A0A850H332</accession>
<evidence type="ECO:0000313" key="6">
    <source>
        <dbReference type="Proteomes" id="UP000546031"/>
    </source>
</evidence>
<dbReference type="Gene3D" id="1.10.10.10">
    <property type="entry name" value="Winged helix-like DNA-binding domain superfamily/Winged helix DNA-binding domain"/>
    <property type="match status" value="1"/>
</dbReference>
<dbReference type="NCBIfam" id="NF033788">
    <property type="entry name" value="HTH_metalloreg"/>
    <property type="match status" value="1"/>
</dbReference>
<comment type="caution">
    <text evidence="5">The sequence shown here is derived from an EMBL/GenBank/DDBJ whole genome shotgun (WGS) entry which is preliminary data.</text>
</comment>
<dbReference type="PROSITE" id="PS50987">
    <property type="entry name" value="HTH_ARSR_2"/>
    <property type="match status" value="1"/>
</dbReference>
<dbReference type="InterPro" id="IPR011991">
    <property type="entry name" value="ArsR-like_HTH"/>
</dbReference>
<dbReference type="RefSeq" id="WP_176271906.1">
    <property type="nucleotide sequence ID" value="NZ_JABWTA010000001.1"/>
</dbReference>
<dbReference type="GO" id="GO:0003700">
    <property type="term" value="F:DNA-binding transcription factor activity"/>
    <property type="evidence" value="ECO:0007669"/>
    <property type="project" value="InterPro"/>
</dbReference>
<feature type="domain" description="HTH arsR-type" evidence="4">
    <location>
        <begin position="1"/>
        <end position="87"/>
    </location>
</feature>
<protein>
    <submittedName>
        <fullName evidence="5">Winged helix-turn-helix transcriptional regulator</fullName>
    </submittedName>
</protein>
<keyword evidence="6" id="KW-1185">Reference proteome</keyword>
<dbReference type="GO" id="GO:0003677">
    <property type="term" value="F:DNA binding"/>
    <property type="evidence" value="ECO:0007669"/>
    <property type="project" value="UniProtKB-KW"/>
</dbReference>
<sequence>MTSVFEALSHPIRREVLELLKSGGMTAGELSDRFDVSKPTMSGHFSKLKAAGLILGENDGGSIIYTLNLSTLEEALMGFMSRVRREEDAAPDEELKMTRKSD</sequence>
<dbReference type="InterPro" id="IPR001845">
    <property type="entry name" value="HTH_ArsR_DNA-bd_dom"/>
</dbReference>
<proteinExistence type="predicted"/>
<dbReference type="PANTHER" id="PTHR33154">
    <property type="entry name" value="TRANSCRIPTIONAL REGULATOR, ARSR FAMILY"/>
    <property type="match status" value="1"/>
</dbReference>